<proteinExistence type="predicted"/>
<protein>
    <recommendedName>
        <fullName evidence="3">Serum response factor-binding protein 1</fullName>
    </recommendedName>
</protein>
<reference evidence="1 2" key="1">
    <citation type="submission" date="2023-10" db="EMBL/GenBank/DDBJ databases">
        <title>Genomes of two closely related lineages of the louse Polyplax serrata with different host specificities.</title>
        <authorList>
            <person name="Martinu J."/>
            <person name="Tarabai H."/>
            <person name="Stefka J."/>
            <person name="Hypsa V."/>
        </authorList>
    </citation>
    <scope>NUCLEOTIDE SEQUENCE [LARGE SCALE GENOMIC DNA]</scope>
    <source>
        <strain evidence="1">HR10_N</strain>
    </source>
</reference>
<evidence type="ECO:0008006" key="3">
    <source>
        <dbReference type="Google" id="ProtNLM"/>
    </source>
</evidence>
<dbReference type="AlphaFoldDB" id="A0AAN8XMV9"/>
<evidence type="ECO:0000313" key="2">
    <source>
        <dbReference type="Proteomes" id="UP001372834"/>
    </source>
</evidence>
<dbReference type="PANTHER" id="PTHR23325">
    <property type="entry name" value="SERUM RESPONSE FACTOR-BINDING"/>
    <property type="match status" value="1"/>
</dbReference>
<dbReference type="GO" id="GO:0030686">
    <property type="term" value="C:90S preribosome"/>
    <property type="evidence" value="ECO:0007669"/>
    <property type="project" value="TreeGrafter"/>
</dbReference>
<sequence>MDKNMLNNEIVLCRSAVRKARVIVIRKTLKHMKILKTCKNENAKEKKLKKAKKLYRRVQLMKKLKDDEVTKFALANEDYESFLKQSSKNMKKAALAALARHSAVASVVSKIREKIPDWKTVFPILLSSSKRKKVNNLKTKQEIATNEKKLQDLPCLVTTHNNGTNCKKVTKVSKSSSNERAKIKEQIQNSKTLKKITFVKESVGRDFKEKMNICDGHEENLQSKIDDPFFIQKKVFAPKQVQETLLKNESVDKQGRQKYDGFSRQSGLHNVPLNTIKHIHKEVPEKNEVLHPSWAAKKIQLIKPFEGKKIMFSEDT</sequence>
<dbReference type="EMBL" id="JAWJWE010000001">
    <property type="protein sequence ID" value="KAK6643779.1"/>
    <property type="molecule type" value="Genomic_DNA"/>
</dbReference>
<dbReference type="GO" id="GO:0005634">
    <property type="term" value="C:nucleus"/>
    <property type="evidence" value="ECO:0007669"/>
    <property type="project" value="TreeGrafter"/>
</dbReference>
<dbReference type="PANTHER" id="PTHR23325:SF1">
    <property type="entry name" value="SERUM RESPONSE FACTOR-BINDING PROTEIN 1"/>
    <property type="match status" value="1"/>
</dbReference>
<evidence type="ECO:0000313" key="1">
    <source>
        <dbReference type="EMBL" id="KAK6643779.1"/>
    </source>
</evidence>
<dbReference type="Proteomes" id="UP001372834">
    <property type="component" value="Unassembled WGS sequence"/>
</dbReference>
<organism evidence="1 2">
    <name type="scientific">Polyplax serrata</name>
    <name type="common">Common mouse louse</name>
    <dbReference type="NCBI Taxonomy" id="468196"/>
    <lineage>
        <taxon>Eukaryota</taxon>
        <taxon>Metazoa</taxon>
        <taxon>Ecdysozoa</taxon>
        <taxon>Arthropoda</taxon>
        <taxon>Hexapoda</taxon>
        <taxon>Insecta</taxon>
        <taxon>Pterygota</taxon>
        <taxon>Neoptera</taxon>
        <taxon>Paraneoptera</taxon>
        <taxon>Psocodea</taxon>
        <taxon>Troctomorpha</taxon>
        <taxon>Phthiraptera</taxon>
        <taxon>Anoplura</taxon>
        <taxon>Polyplacidae</taxon>
        <taxon>Polyplax</taxon>
    </lineage>
</organism>
<dbReference type="InterPro" id="IPR037393">
    <property type="entry name" value="Bud22/SRFB1"/>
</dbReference>
<dbReference type="GO" id="GO:0030490">
    <property type="term" value="P:maturation of SSU-rRNA"/>
    <property type="evidence" value="ECO:0007669"/>
    <property type="project" value="TreeGrafter"/>
</dbReference>
<accession>A0AAN8XMV9</accession>
<comment type="caution">
    <text evidence="1">The sequence shown here is derived from an EMBL/GenBank/DDBJ whole genome shotgun (WGS) entry which is preliminary data.</text>
</comment>
<name>A0AAN8XMV9_POLSC</name>
<gene>
    <name evidence="1" type="ORF">RUM43_000042</name>
</gene>